<comment type="catalytic activity">
    <reaction evidence="3">
        <text>2 GTP = 3',3'-c-di-GMP + 2 diphosphate</text>
        <dbReference type="Rhea" id="RHEA:24898"/>
        <dbReference type="ChEBI" id="CHEBI:33019"/>
        <dbReference type="ChEBI" id="CHEBI:37565"/>
        <dbReference type="ChEBI" id="CHEBI:58805"/>
        <dbReference type="EC" id="2.7.7.65"/>
    </reaction>
</comment>
<gene>
    <name evidence="6" type="ORF">IFO71_00645</name>
</gene>
<dbReference type="PROSITE" id="PS50887">
    <property type="entry name" value="GGDEF"/>
    <property type="match status" value="1"/>
</dbReference>
<feature type="transmembrane region" description="Helical" evidence="4">
    <location>
        <begin position="130"/>
        <end position="150"/>
    </location>
</feature>
<dbReference type="EC" id="2.7.7.65" evidence="2"/>
<evidence type="ECO:0000256" key="1">
    <source>
        <dbReference type="ARBA" id="ARBA00001946"/>
    </source>
</evidence>
<dbReference type="InterPro" id="IPR029787">
    <property type="entry name" value="Nucleotide_cyclase"/>
</dbReference>
<dbReference type="InterPro" id="IPR043128">
    <property type="entry name" value="Rev_trsase/Diguanyl_cyclase"/>
</dbReference>
<feature type="transmembrane region" description="Helical" evidence="4">
    <location>
        <begin position="45"/>
        <end position="64"/>
    </location>
</feature>
<dbReference type="GO" id="GO:0043709">
    <property type="term" value="P:cell adhesion involved in single-species biofilm formation"/>
    <property type="evidence" value="ECO:0007669"/>
    <property type="project" value="TreeGrafter"/>
</dbReference>
<keyword evidence="4" id="KW-0812">Transmembrane</keyword>
<feature type="domain" description="GGDEF" evidence="5">
    <location>
        <begin position="228"/>
        <end position="354"/>
    </location>
</feature>
<dbReference type="AlphaFoldDB" id="A0AAW3ZF11"/>
<name>A0AAW3ZF11_9GAMM</name>
<comment type="cofactor">
    <cofactor evidence="1">
        <name>Mg(2+)</name>
        <dbReference type="ChEBI" id="CHEBI:18420"/>
    </cofactor>
</comment>
<dbReference type="GO" id="GO:0052621">
    <property type="term" value="F:diguanylate cyclase activity"/>
    <property type="evidence" value="ECO:0007669"/>
    <property type="project" value="UniProtKB-EC"/>
</dbReference>
<dbReference type="InterPro" id="IPR050469">
    <property type="entry name" value="Diguanylate_Cyclase"/>
</dbReference>
<dbReference type="RefSeq" id="WP_192027583.1">
    <property type="nucleotide sequence ID" value="NZ_JACYTR010000001.1"/>
</dbReference>
<keyword evidence="4" id="KW-0472">Membrane</keyword>
<keyword evidence="7" id="KW-1185">Reference proteome</keyword>
<evidence type="ECO:0000259" key="5">
    <source>
        <dbReference type="PROSITE" id="PS50887"/>
    </source>
</evidence>
<dbReference type="Pfam" id="PF00990">
    <property type="entry name" value="GGDEF"/>
    <property type="match status" value="1"/>
</dbReference>
<dbReference type="NCBIfam" id="TIGR00254">
    <property type="entry name" value="GGDEF"/>
    <property type="match status" value="1"/>
</dbReference>
<organism evidence="6 7">
    <name type="scientific">Pseudomarimonas arenosa</name>
    <dbReference type="NCBI Taxonomy" id="2774145"/>
    <lineage>
        <taxon>Bacteria</taxon>
        <taxon>Pseudomonadati</taxon>
        <taxon>Pseudomonadota</taxon>
        <taxon>Gammaproteobacteria</taxon>
        <taxon>Lysobacterales</taxon>
        <taxon>Lysobacteraceae</taxon>
        <taxon>Pseudomarimonas</taxon>
    </lineage>
</organism>
<keyword evidence="4" id="KW-1133">Transmembrane helix</keyword>
<sequence length="354" mass="39136">MTLLNPRQAFYARLARLVLAVGAITGFAVAGWHARTAAPHPLDHVVPLSLALISLFGLIYLHWLPRRARWLMMWLSLALACVLAGSTLVFVVDAWNTGIRLVETLPASAVAMLCLLIMQLVFLPPRTVIWLGLLTWAPVALPVMGYLLLHSDELTTRRGQELMVLLGPASLMAFVLVPFRAATERRLVQLQRSELRSRVLASRDPLTDLSNRRAFEMQLANVIAQRAGPQQLILLDVDHFKSINDRFGHPAGDQVLVEVARRCASLLQRGELLARWGGEEFAALCREPEHEPLALAEAMRGRLEATPIGDVGIVTASFGVTRVRSDDDLQSALQRADQALYRAKQGGRNRCESG</sequence>
<protein>
    <recommendedName>
        <fullName evidence="2">diguanylate cyclase</fullName>
        <ecNumber evidence="2">2.7.7.65</ecNumber>
    </recommendedName>
</protein>
<feature type="transmembrane region" description="Helical" evidence="4">
    <location>
        <begin position="71"/>
        <end position="92"/>
    </location>
</feature>
<accession>A0AAW3ZF11</accession>
<reference evidence="6 7" key="1">
    <citation type="submission" date="2020-09" db="EMBL/GenBank/DDBJ databases">
        <title>Pseudoxanthomonas sp. CAU 1598 isolated from sand of Yaerae Beach.</title>
        <authorList>
            <person name="Kim W."/>
        </authorList>
    </citation>
    <scope>NUCLEOTIDE SEQUENCE [LARGE SCALE GENOMIC DNA]</scope>
    <source>
        <strain evidence="6 7">CAU 1598</strain>
    </source>
</reference>
<feature type="transmembrane region" description="Helical" evidence="4">
    <location>
        <begin position="14"/>
        <end position="33"/>
    </location>
</feature>
<dbReference type="GO" id="GO:0005886">
    <property type="term" value="C:plasma membrane"/>
    <property type="evidence" value="ECO:0007669"/>
    <property type="project" value="TreeGrafter"/>
</dbReference>
<evidence type="ECO:0000313" key="6">
    <source>
        <dbReference type="EMBL" id="MBD8524239.1"/>
    </source>
</evidence>
<proteinExistence type="predicted"/>
<evidence type="ECO:0000256" key="4">
    <source>
        <dbReference type="SAM" id="Phobius"/>
    </source>
</evidence>
<comment type="caution">
    <text evidence="6">The sequence shown here is derived from an EMBL/GenBank/DDBJ whole genome shotgun (WGS) entry which is preliminary data.</text>
</comment>
<dbReference type="Gene3D" id="3.30.70.270">
    <property type="match status" value="1"/>
</dbReference>
<evidence type="ECO:0000313" key="7">
    <source>
        <dbReference type="Proteomes" id="UP000613768"/>
    </source>
</evidence>
<feature type="transmembrane region" description="Helical" evidence="4">
    <location>
        <begin position="104"/>
        <end position="123"/>
    </location>
</feature>
<dbReference type="Proteomes" id="UP000613768">
    <property type="component" value="Unassembled WGS sequence"/>
</dbReference>
<dbReference type="SMART" id="SM00267">
    <property type="entry name" value="GGDEF"/>
    <property type="match status" value="1"/>
</dbReference>
<evidence type="ECO:0000256" key="3">
    <source>
        <dbReference type="ARBA" id="ARBA00034247"/>
    </source>
</evidence>
<dbReference type="CDD" id="cd01949">
    <property type="entry name" value="GGDEF"/>
    <property type="match status" value="1"/>
</dbReference>
<dbReference type="FunFam" id="3.30.70.270:FF:000001">
    <property type="entry name" value="Diguanylate cyclase domain protein"/>
    <property type="match status" value="1"/>
</dbReference>
<dbReference type="InterPro" id="IPR000160">
    <property type="entry name" value="GGDEF_dom"/>
</dbReference>
<dbReference type="GO" id="GO:1902201">
    <property type="term" value="P:negative regulation of bacterial-type flagellum-dependent cell motility"/>
    <property type="evidence" value="ECO:0007669"/>
    <property type="project" value="TreeGrafter"/>
</dbReference>
<dbReference type="SUPFAM" id="SSF55073">
    <property type="entry name" value="Nucleotide cyclase"/>
    <property type="match status" value="1"/>
</dbReference>
<dbReference type="EMBL" id="JACYTR010000001">
    <property type="protein sequence ID" value="MBD8524239.1"/>
    <property type="molecule type" value="Genomic_DNA"/>
</dbReference>
<evidence type="ECO:0000256" key="2">
    <source>
        <dbReference type="ARBA" id="ARBA00012528"/>
    </source>
</evidence>
<dbReference type="PANTHER" id="PTHR45138:SF9">
    <property type="entry name" value="DIGUANYLATE CYCLASE DGCM-RELATED"/>
    <property type="match status" value="1"/>
</dbReference>
<feature type="transmembrane region" description="Helical" evidence="4">
    <location>
        <begin position="162"/>
        <end position="182"/>
    </location>
</feature>
<dbReference type="PANTHER" id="PTHR45138">
    <property type="entry name" value="REGULATORY COMPONENTS OF SENSORY TRANSDUCTION SYSTEM"/>
    <property type="match status" value="1"/>
</dbReference>